<feature type="compositionally biased region" description="Basic and acidic residues" evidence="1">
    <location>
        <begin position="33"/>
        <end position="42"/>
    </location>
</feature>
<reference evidence="3 4" key="1">
    <citation type="submission" date="2019-02" db="EMBL/GenBank/DDBJ databases">
        <title>Deep-cultivation of Planctomycetes and their phenomic and genomic characterization uncovers novel biology.</title>
        <authorList>
            <person name="Wiegand S."/>
            <person name="Jogler M."/>
            <person name="Boedeker C."/>
            <person name="Pinto D."/>
            <person name="Vollmers J."/>
            <person name="Rivas-Marin E."/>
            <person name="Kohn T."/>
            <person name="Peeters S.H."/>
            <person name="Heuer A."/>
            <person name="Rast P."/>
            <person name="Oberbeckmann S."/>
            <person name="Bunk B."/>
            <person name="Jeske O."/>
            <person name="Meyerdierks A."/>
            <person name="Storesund J.E."/>
            <person name="Kallscheuer N."/>
            <person name="Luecker S."/>
            <person name="Lage O.M."/>
            <person name="Pohl T."/>
            <person name="Merkel B.J."/>
            <person name="Hornburger P."/>
            <person name="Mueller R.-W."/>
            <person name="Bruemmer F."/>
            <person name="Labrenz M."/>
            <person name="Spormann A.M."/>
            <person name="Op Den Camp H."/>
            <person name="Overmann J."/>
            <person name="Amann R."/>
            <person name="Jetten M.S.M."/>
            <person name="Mascher T."/>
            <person name="Medema M.H."/>
            <person name="Devos D.P."/>
            <person name="Kaster A.-K."/>
            <person name="Ovreas L."/>
            <person name="Rohde M."/>
            <person name="Galperin M.Y."/>
            <person name="Jogler C."/>
        </authorList>
    </citation>
    <scope>NUCLEOTIDE SEQUENCE [LARGE SCALE GENOMIC DNA]</scope>
    <source>
        <strain evidence="3 4">CA13</strain>
    </source>
</reference>
<gene>
    <name evidence="3" type="ORF">CA13_02330</name>
</gene>
<dbReference type="Proteomes" id="UP000315010">
    <property type="component" value="Unassembled WGS sequence"/>
</dbReference>
<evidence type="ECO:0000313" key="4">
    <source>
        <dbReference type="Proteomes" id="UP000315010"/>
    </source>
</evidence>
<comment type="caution">
    <text evidence="3">The sequence shown here is derived from an EMBL/GenBank/DDBJ whole genome shotgun (WGS) entry which is preliminary data.</text>
</comment>
<evidence type="ECO:0000313" key="3">
    <source>
        <dbReference type="EMBL" id="TWT78836.1"/>
    </source>
</evidence>
<feature type="domain" description="Transposase DDE" evidence="2">
    <location>
        <begin position="5"/>
        <end position="110"/>
    </location>
</feature>
<evidence type="ECO:0000256" key="1">
    <source>
        <dbReference type="SAM" id="MobiDB-lite"/>
    </source>
</evidence>
<dbReference type="Pfam" id="PF13751">
    <property type="entry name" value="DDE_Tnp_1_6"/>
    <property type="match status" value="1"/>
</dbReference>
<dbReference type="InterPro" id="IPR025668">
    <property type="entry name" value="Tnp_DDE_dom"/>
</dbReference>
<keyword evidence="4" id="KW-1185">Reference proteome</keyword>
<protein>
    <recommendedName>
        <fullName evidence="2">Transposase DDE domain-containing protein</fullName>
    </recommendedName>
</protein>
<dbReference type="AlphaFoldDB" id="A0A5C5YVP2"/>
<name>A0A5C5YVP2_9BACT</name>
<proteinExistence type="predicted"/>
<sequence length="131" mass="15599">MPAQRKIYTCDRCADCPLAARCRRNRKAKRGREVMHDEQESARRRHRMRMKNDEAQTAYWRRQHISETPLAVMKAMFDMRRLSLRRLSLRGIERVGQQWRGAPPVFNLKKSMNVWAELRCKTSETPISARN</sequence>
<feature type="region of interest" description="Disordered" evidence="1">
    <location>
        <begin position="33"/>
        <end position="54"/>
    </location>
</feature>
<dbReference type="EMBL" id="SJPJ01000001">
    <property type="protein sequence ID" value="TWT78836.1"/>
    <property type="molecule type" value="Genomic_DNA"/>
</dbReference>
<evidence type="ECO:0000259" key="2">
    <source>
        <dbReference type="Pfam" id="PF13751"/>
    </source>
</evidence>
<organism evidence="3 4">
    <name type="scientific">Novipirellula herctigrandis</name>
    <dbReference type="NCBI Taxonomy" id="2527986"/>
    <lineage>
        <taxon>Bacteria</taxon>
        <taxon>Pseudomonadati</taxon>
        <taxon>Planctomycetota</taxon>
        <taxon>Planctomycetia</taxon>
        <taxon>Pirellulales</taxon>
        <taxon>Pirellulaceae</taxon>
        <taxon>Novipirellula</taxon>
    </lineage>
</organism>
<accession>A0A5C5YVP2</accession>